<dbReference type="Proteomes" id="UP000681967">
    <property type="component" value="Unassembled WGS sequence"/>
</dbReference>
<dbReference type="InterPro" id="IPR001303">
    <property type="entry name" value="Aldolase_II/adducin_N"/>
</dbReference>
<dbReference type="Gene3D" id="3.40.225.10">
    <property type="entry name" value="Class II aldolase/adducin N-terminal domain"/>
    <property type="match status" value="1"/>
</dbReference>
<dbReference type="EMBL" id="CAJNRF010005770">
    <property type="protein sequence ID" value="CAF2073948.1"/>
    <property type="molecule type" value="Genomic_DNA"/>
</dbReference>
<dbReference type="EMBL" id="CAJOBJ010000159">
    <property type="protein sequence ID" value="CAF3800427.1"/>
    <property type="molecule type" value="Genomic_DNA"/>
</dbReference>
<gene>
    <name evidence="8" type="ORF">BYL167_LOCUS8880</name>
    <name evidence="3" type="ORF">CJN711_LOCUS12217</name>
    <name evidence="7" type="ORF">GIL414_LOCUS1057</name>
    <name evidence="4" type="ORF">KQP761_LOCUS15325</name>
    <name evidence="6" type="ORF">MBJ925_LOCUS35898</name>
    <name evidence="9" type="ORF">OVN521_LOCUS10627</name>
    <name evidence="5" type="ORF">WKI299_LOCUS14714</name>
</gene>
<dbReference type="GO" id="GO:0014069">
    <property type="term" value="C:postsynaptic density"/>
    <property type="evidence" value="ECO:0007669"/>
    <property type="project" value="TreeGrafter"/>
</dbReference>
<protein>
    <recommendedName>
        <fullName evidence="2">Class II aldolase/adducin N-terminal domain-containing protein</fullName>
    </recommendedName>
</protein>
<evidence type="ECO:0000313" key="3">
    <source>
        <dbReference type="EMBL" id="CAF1204982.1"/>
    </source>
</evidence>
<dbReference type="GO" id="GO:0005856">
    <property type="term" value="C:cytoskeleton"/>
    <property type="evidence" value="ECO:0007669"/>
    <property type="project" value="TreeGrafter"/>
</dbReference>
<proteinExistence type="inferred from homology"/>
<evidence type="ECO:0000313" key="5">
    <source>
        <dbReference type="EMBL" id="CAF2073948.1"/>
    </source>
</evidence>
<keyword evidence="11" id="KW-1185">Reference proteome</keyword>
<dbReference type="PANTHER" id="PTHR10672">
    <property type="entry name" value="ADDUCIN"/>
    <property type="match status" value="1"/>
</dbReference>
<name>A0A814WSJ1_9BILA</name>
<dbReference type="Proteomes" id="UP000663824">
    <property type="component" value="Unassembled WGS sequence"/>
</dbReference>
<dbReference type="PANTHER" id="PTHR10672:SF3">
    <property type="entry name" value="PROTEIN HU-LI TAI SHAO"/>
    <property type="match status" value="1"/>
</dbReference>
<evidence type="ECO:0000313" key="8">
    <source>
        <dbReference type="EMBL" id="CAF3909033.1"/>
    </source>
</evidence>
<evidence type="ECO:0000313" key="7">
    <source>
        <dbReference type="EMBL" id="CAF3800427.1"/>
    </source>
</evidence>
<dbReference type="SUPFAM" id="SSF53639">
    <property type="entry name" value="AraD/HMP-PK domain-like"/>
    <property type="match status" value="1"/>
</dbReference>
<organism evidence="3 10">
    <name type="scientific">Rotaria magnacalcarata</name>
    <dbReference type="NCBI Taxonomy" id="392030"/>
    <lineage>
        <taxon>Eukaryota</taxon>
        <taxon>Metazoa</taxon>
        <taxon>Spiralia</taxon>
        <taxon>Gnathifera</taxon>
        <taxon>Rotifera</taxon>
        <taxon>Eurotatoria</taxon>
        <taxon>Bdelloidea</taxon>
        <taxon>Philodinida</taxon>
        <taxon>Philodinidae</taxon>
        <taxon>Rotaria</taxon>
    </lineage>
</organism>
<dbReference type="GO" id="GO:0005886">
    <property type="term" value="C:plasma membrane"/>
    <property type="evidence" value="ECO:0007669"/>
    <property type="project" value="UniProtKB-SubCell"/>
</dbReference>
<dbReference type="OrthoDB" id="3238794at2759"/>
<comment type="similarity">
    <text evidence="1">Belongs to the aldolase class II family. Adducin subfamily.</text>
</comment>
<dbReference type="GO" id="GO:0051015">
    <property type="term" value="F:actin filament binding"/>
    <property type="evidence" value="ECO:0007669"/>
    <property type="project" value="TreeGrafter"/>
</dbReference>
<dbReference type="Proteomes" id="UP000663856">
    <property type="component" value="Unassembled WGS sequence"/>
</dbReference>
<dbReference type="EMBL" id="CAJNOW010007460">
    <property type="protein sequence ID" value="CAF1514234.1"/>
    <property type="molecule type" value="Genomic_DNA"/>
</dbReference>
<feature type="domain" description="Class II aldolase/adducin N-terminal" evidence="2">
    <location>
        <begin position="146"/>
        <end position="328"/>
    </location>
</feature>
<dbReference type="InterPro" id="IPR036409">
    <property type="entry name" value="Aldolase_II/adducin_N_sf"/>
</dbReference>
<dbReference type="SMART" id="SM01007">
    <property type="entry name" value="Aldolase_II"/>
    <property type="match status" value="1"/>
</dbReference>
<comment type="caution">
    <text evidence="3">The sequence shown here is derived from an EMBL/GenBank/DDBJ whole genome shotgun (WGS) entry which is preliminary data.</text>
</comment>
<dbReference type="Proteomes" id="UP000663855">
    <property type="component" value="Unassembled WGS sequence"/>
</dbReference>
<dbReference type="InterPro" id="IPR051017">
    <property type="entry name" value="Aldolase-II_Adducin_sf"/>
</dbReference>
<dbReference type="Proteomes" id="UP000663834">
    <property type="component" value="Unassembled WGS sequence"/>
</dbReference>
<evidence type="ECO:0000313" key="4">
    <source>
        <dbReference type="EMBL" id="CAF1514234.1"/>
    </source>
</evidence>
<dbReference type="EMBL" id="CAJOBG010001367">
    <property type="protein sequence ID" value="CAF3921843.1"/>
    <property type="molecule type" value="Genomic_DNA"/>
</dbReference>
<reference evidence="3" key="1">
    <citation type="submission" date="2021-02" db="EMBL/GenBank/DDBJ databases">
        <authorList>
            <person name="Nowell W R."/>
        </authorList>
    </citation>
    <scope>NUCLEOTIDE SEQUENCE</scope>
</reference>
<evidence type="ECO:0000256" key="1">
    <source>
        <dbReference type="ARBA" id="ARBA00006274"/>
    </source>
</evidence>
<evidence type="ECO:0000313" key="9">
    <source>
        <dbReference type="EMBL" id="CAF3921843.1"/>
    </source>
</evidence>
<dbReference type="NCBIfam" id="NF005451">
    <property type="entry name" value="PRK07044.1"/>
    <property type="match status" value="1"/>
</dbReference>
<evidence type="ECO:0000313" key="10">
    <source>
        <dbReference type="Proteomes" id="UP000663855"/>
    </source>
</evidence>
<dbReference type="AlphaFoldDB" id="A0A814WSJ1"/>
<evidence type="ECO:0000313" key="6">
    <source>
        <dbReference type="EMBL" id="CAF2211362.1"/>
    </source>
</evidence>
<dbReference type="Pfam" id="PF00596">
    <property type="entry name" value="Aldolase_II"/>
    <property type="match status" value="1"/>
</dbReference>
<dbReference type="Proteomes" id="UP000663866">
    <property type="component" value="Unassembled WGS sequence"/>
</dbReference>
<evidence type="ECO:0000259" key="2">
    <source>
        <dbReference type="SMART" id="SM01007"/>
    </source>
</evidence>
<accession>A0A814WSJ1</accession>
<dbReference type="EMBL" id="CAJNRE010019817">
    <property type="protein sequence ID" value="CAF2211362.1"/>
    <property type="molecule type" value="Genomic_DNA"/>
</dbReference>
<dbReference type="EMBL" id="CAJNOV010005327">
    <property type="protein sequence ID" value="CAF1204982.1"/>
    <property type="molecule type" value="Genomic_DNA"/>
</dbReference>
<dbReference type="FunFam" id="3.40.225.10:FF:000013">
    <property type="entry name" value="Class II aldolase"/>
    <property type="match status" value="1"/>
</dbReference>
<dbReference type="EMBL" id="CAJOBH010002490">
    <property type="protein sequence ID" value="CAF3909033.1"/>
    <property type="molecule type" value="Genomic_DNA"/>
</dbReference>
<dbReference type="Proteomes" id="UP000681720">
    <property type="component" value="Unassembled WGS sequence"/>
</dbReference>
<sequence length="411" mass="45708">MSNSINPNSHNAEHNVEPCSSNIGIGINDNLGSRKTENVQESYQTVKPKQIMVGEKNQMQNGILTLNSKEHQDGIQQMNHNAIGDELQNGSLVSLKQMSDMLSSRVPRCTSLFLFAQSSGSVITPINDIKNSRPINYSKSEQLIRCKLASLYRLVDIFKCSQGIYNHITVRVSDDQEHFLINPFGLLYNQVTASSLVKIDIYGNVIDPGSTTFGINHAGYTLHSAIHQARRDLKCVIHLHTPAVVSVSAMKCGLLPLSQEALACGKISYHDYHGILIEQEIKKILVKDLGPTNKVMILRNHGFVACGETIEEAWYYAFNLINASEIQARAGLVGIDQLYLQSSEKDTEVADILRGNTKGTFNAKQWEKGQLEFECLMRMLDDAGYCTGYLYHQPLTYATEKTMAMTTVEGT</sequence>
<evidence type="ECO:0000313" key="11">
    <source>
        <dbReference type="Proteomes" id="UP000663866"/>
    </source>
</evidence>